<protein>
    <submittedName>
        <fullName evidence="1">Uncharacterized protein</fullName>
    </submittedName>
</protein>
<organism evidence="1 2">
    <name type="scientific">Vigna unguiculata</name>
    <name type="common">Cowpea</name>
    <dbReference type="NCBI Taxonomy" id="3917"/>
    <lineage>
        <taxon>Eukaryota</taxon>
        <taxon>Viridiplantae</taxon>
        <taxon>Streptophyta</taxon>
        <taxon>Embryophyta</taxon>
        <taxon>Tracheophyta</taxon>
        <taxon>Spermatophyta</taxon>
        <taxon>Magnoliopsida</taxon>
        <taxon>eudicotyledons</taxon>
        <taxon>Gunneridae</taxon>
        <taxon>Pentapetalae</taxon>
        <taxon>rosids</taxon>
        <taxon>fabids</taxon>
        <taxon>Fabales</taxon>
        <taxon>Fabaceae</taxon>
        <taxon>Papilionoideae</taxon>
        <taxon>50 kb inversion clade</taxon>
        <taxon>NPAAA clade</taxon>
        <taxon>indigoferoid/millettioid clade</taxon>
        <taxon>Phaseoleae</taxon>
        <taxon>Vigna</taxon>
    </lineage>
</organism>
<keyword evidence="2" id="KW-1185">Reference proteome</keyword>
<gene>
    <name evidence="1" type="ORF">DEO72_LG9g1369</name>
</gene>
<evidence type="ECO:0000313" key="1">
    <source>
        <dbReference type="EMBL" id="QCE06357.1"/>
    </source>
</evidence>
<evidence type="ECO:0000313" key="2">
    <source>
        <dbReference type="Proteomes" id="UP000501690"/>
    </source>
</evidence>
<dbReference type="EMBL" id="CP039353">
    <property type="protein sequence ID" value="QCE06357.1"/>
    <property type="molecule type" value="Genomic_DNA"/>
</dbReference>
<dbReference type="AlphaFoldDB" id="A0A4D6N2X2"/>
<dbReference type="Proteomes" id="UP000501690">
    <property type="component" value="Linkage Group LG9"/>
</dbReference>
<reference evidence="1 2" key="1">
    <citation type="submission" date="2019-04" db="EMBL/GenBank/DDBJ databases">
        <title>An improved genome assembly and genetic linkage map for asparagus bean, Vigna unguiculata ssp. sesquipedialis.</title>
        <authorList>
            <person name="Xia Q."/>
            <person name="Zhang R."/>
            <person name="Dong Y."/>
        </authorList>
    </citation>
    <scope>NUCLEOTIDE SEQUENCE [LARGE SCALE GENOMIC DNA]</scope>
    <source>
        <tissue evidence="1">Leaf</tissue>
    </source>
</reference>
<name>A0A4D6N2X2_VIGUN</name>
<proteinExistence type="predicted"/>
<accession>A0A4D6N2X2</accession>
<sequence length="181" mass="20873">MTLDSISRLCKRHWSSRWRAPVTVPKLYRVWAQGVITQPLPREINITLQWFSLKLEDLAQARGLSRLGGSLSPKRGSKQRENSKFEQILTQAKLVRLDESVVRLGETSSSRRRFANWELEARTNFHEGGGCLFWWEDLALASSLPAITRQGRVILDDGHSSQFGEGEKVQRKQTERRKVTW</sequence>